<dbReference type="Proteomes" id="UP000250086">
    <property type="component" value="Unassembled WGS sequence"/>
</dbReference>
<sequence length="37" mass="4228">MEKRFRFAGSILSADLLNLEREVASAVEQVLILYTLM</sequence>
<keyword evidence="2" id="KW-1185">Reference proteome</keyword>
<gene>
    <name evidence="1" type="ORF">NCTC13093_02546</name>
</gene>
<organism evidence="1 2">
    <name type="scientific">Anaerobiospirillum thomasii</name>
    <dbReference type="NCBI Taxonomy" id="179995"/>
    <lineage>
        <taxon>Bacteria</taxon>
        <taxon>Pseudomonadati</taxon>
        <taxon>Pseudomonadota</taxon>
        <taxon>Gammaproteobacteria</taxon>
        <taxon>Aeromonadales</taxon>
        <taxon>Succinivibrionaceae</taxon>
        <taxon>Anaerobiospirillum</taxon>
    </lineage>
</organism>
<dbReference type="EMBL" id="UAPV01000006">
    <property type="protein sequence ID" value="SPT78914.1"/>
    <property type="molecule type" value="Genomic_DNA"/>
</dbReference>
<dbReference type="AlphaFoldDB" id="A0A2X0VWY8"/>
<protein>
    <submittedName>
        <fullName evidence="1">Uncharacterized protein</fullName>
    </submittedName>
</protein>
<evidence type="ECO:0000313" key="1">
    <source>
        <dbReference type="EMBL" id="SPT78914.1"/>
    </source>
</evidence>
<proteinExistence type="predicted"/>
<name>A0A2X0VWY8_9GAMM</name>
<evidence type="ECO:0000313" key="2">
    <source>
        <dbReference type="Proteomes" id="UP000250086"/>
    </source>
</evidence>
<reference evidence="1 2" key="1">
    <citation type="submission" date="2018-06" db="EMBL/GenBank/DDBJ databases">
        <authorList>
            <consortium name="Pathogen Informatics"/>
            <person name="Doyle S."/>
        </authorList>
    </citation>
    <scope>NUCLEOTIDE SEQUENCE [LARGE SCALE GENOMIC DNA]</scope>
    <source>
        <strain evidence="1 2">NCTC13093</strain>
    </source>
</reference>
<accession>A0A2X0VWY8</accession>